<dbReference type="PANTHER" id="PTHR43272">
    <property type="entry name" value="LONG-CHAIN-FATTY-ACID--COA LIGASE"/>
    <property type="match status" value="1"/>
</dbReference>
<keyword evidence="2" id="KW-0276">Fatty acid metabolism</keyword>
<dbReference type="GO" id="GO:0016020">
    <property type="term" value="C:membrane"/>
    <property type="evidence" value="ECO:0007669"/>
    <property type="project" value="TreeGrafter"/>
</dbReference>
<protein>
    <recommendedName>
        <fullName evidence="3">long-chain-fatty-acid--CoA ligase</fullName>
        <ecNumber evidence="3">6.2.1.3</ecNumber>
    </recommendedName>
</protein>
<evidence type="ECO:0000313" key="5">
    <source>
        <dbReference type="EMBL" id="ETN77700.1"/>
    </source>
</evidence>
<dbReference type="Proteomes" id="UP000053676">
    <property type="component" value="Unassembled WGS sequence"/>
</dbReference>
<dbReference type="EC" id="6.2.1.3" evidence="3"/>
<gene>
    <name evidence="5" type="ORF">NECAME_03118</name>
</gene>
<evidence type="ECO:0000259" key="4">
    <source>
        <dbReference type="Pfam" id="PF00501"/>
    </source>
</evidence>
<keyword evidence="1" id="KW-0436">Ligase</keyword>
<dbReference type="AlphaFoldDB" id="W2T6R4"/>
<dbReference type="KEGG" id="nai:NECAME_03118"/>
<dbReference type="Gene3D" id="3.40.50.12780">
    <property type="entry name" value="N-terminal domain of ligase-like"/>
    <property type="match status" value="1"/>
</dbReference>
<dbReference type="InterPro" id="IPR000873">
    <property type="entry name" value="AMP-dep_synth/lig_dom"/>
</dbReference>
<dbReference type="STRING" id="51031.W2T6R4"/>
<dbReference type="InterPro" id="IPR042099">
    <property type="entry name" value="ANL_N_sf"/>
</dbReference>
<name>W2T6R4_NECAM</name>
<accession>W2T6R4</accession>
<evidence type="ECO:0000313" key="6">
    <source>
        <dbReference type="Proteomes" id="UP000053676"/>
    </source>
</evidence>
<evidence type="ECO:0000256" key="3">
    <source>
        <dbReference type="ARBA" id="ARBA00026121"/>
    </source>
</evidence>
<dbReference type="Pfam" id="PF00501">
    <property type="entry name" value="AMP-binding"/>
    <property type="match status" value="1"/>
</dbReference>
<dbReference type="EMBL" id="KI660157">
    <property type="protein sequence ID" value="ETN77700.1"/>
    <property type="molecule type" value="Genomic_DNA"/>
</dbReference>
<evidence type="ECO:0000256" key="2">
    <source>
        <dbReference type="ARBA" id="ARBA00022832"/>
    </source>
</evidence>
<feature type="domain" description="AMP-dependent synthetase/ligase" evidence="4">
    <location>
        <begin position="55"/>
        <end position="158"/>
    </location>
</feature>
<evidence type="ECO:0000256" key="1">
    <source>
        <dbReference type="ARBA" id="ARBA00022598"/>
    </source>
</evidence>
<reference evidence="6" key="1">
    <citation type="journal article" date="2014" name="Nat. Genet.">
        <title>Genome of the human hookworm Necator americanus.</title>
        <authorList>
            <person name="Tang Y.T."/>
            <person name="Gao X."/>
            <person name="Rosa B.A."/>
            <person name="Abubucker S."/>
            <person name="Hallsworth-Pepin K."/>
            <person name="Martin J."/>
            <person name="Tyagi R."/>
            <person name="Heizer E."/>
            <person name="Zhang X."/>
            <person name="Bhonagiri-Palsikar V."/>
            <person name="Minx P."/>
            <person name="Warren W.C."/>
            <person name="Wang Q."/>
            <person name="Zhan B."/>
            <person name="Hotez P.J."/>
            <person name="Sternberg P.W."/>
            <person name="Dougall A."/>
            <person name="Gaze S.T."/>
            <person name="Mulvenna J."/>
            <person name="Sotillo J."/>
            <person name="Ranganathan S."/>
            <person name="Rabelo E.M."/>
            <person name="Wilson R.K."/>
            <person name="Felgner P.L."/>
            <person name="Bethony J."/>
            <person name="Hawdon J.M."/>
            <person name="Gasser R.B."/>
            <person name="Loukas A."/>
            <person name="Mitreva M."/>
        </authorList>
    </citation>
    <scope>NUCLEOTIDE SEQUENCE [LARGE SCALE GENOMIC DNA]</scope>
</reference>
<keyword evidence="2" id="KW-0443">Lipid metabolism</keyword>
<dbReference type="SUPFAM" id="SSF56801">
    <property type="entry name" value="Acetyl-CoA synthetase-like"/>
    <property type="match status" value="1"/>
</dbReference>
<organism evidence="5 6">
    <name type="scientific">Necator americanus</name>
    <name type="common">Human hookworm</name>
    <dbReference type="NCBI Taxonomy" id="51031"/>
    <lineage>
        <taxon>Eukaryota</taxon>
        <taxon>Metazoa</taxon>
        <taxon>Ecdysozoa</taxon>
        <taxon>Nematoda</taxon>
        <taxon>Chromadorea</taxon>
        <taxon>Rhabditida</taxon>
        <taxon>Rhabditina</taxon>
        <taxon>Rhabditomorpha</taxon>
        <taxon>Strongyloidea</taxon>
        <taxon>Ancylostomatidae</taxon>
        <taxon>Bunostominae</taxon>
        <taxon>Necator</taxon>
    </lineage>
</organism>
<sequence length="167" mass="18493">MQRRTEIFIPRCYKGESGVYKSGLLTDEDENVIMDLYPGIDTLWDAFNRGMKILQDSQNVASALIGDFELKPGDRIGIYSQNRPEWLICALACIQQSIVVVPLYDTLGADAAAFIVSAADISVVIVDKMTKARSLASKKNAMVALKTIVMVEKHDVSEVEEVRLPLV</sequence>
<dbReference type="GO" id="GO:0004467">
    <property type="term" value="F:long-chain fatty acid-CoA ligase activity"/>
    <property type="evidence" value="ECO:0007669"/>
    <property type="project" value="UniProtKB-EC"/>
</dbReference>
<dbReference type="GO" id="GO:0005783">
    <property type="term" value="C:endoplasmic reticulum"/>
    <property type="evidence" value="ECO:0007669"/>
    <property type="project" value="TreeGrafter"/>
</dbReference>
<proteinExistence type="predicted"/>
<dbReference type="OrthoDB" id="10253115at2759"/>
<dbReference type="PANTHER" id="PTHR43272:SF43">
    <property type="entry name" value="LONG-CHAIN-FATTY-ACID--COA LIGASE"/>
    <property type="match status" value="1"/>
</dbReference>
<keyword evidence="6" id="KW-1185">Reference proteome</keyword>